<dbReference type="EMBL" id="JBJJXI010000058">
    <property type="protein sequence ID" value="KAL3399142.1"/>
    <property type="molecule type" value="Genomic_DNA"/>
</dbReference>
<sequence length="1107" mass="125710">MHGQPRNRSAHISTLDYMQRDDVVATTEDSSSQMNDVIFEDRESFKSTLGDLQSNKRALISTLTNLADEYHLFSQEIVQIIEKYLIDTHKENKLNVLYLIDSIMKNHSRIYLSLFSKNLRANFVEVFKTGSNKVRYSLHELRITWTEILPSKFLYPLDTEIYQLDRGWPLDVYHPQIKSQDMQMYSKKSEESLSLYFYTSTDENSKKSSEKLHHDTIQVLKINDRHATKRRSSEPIVIENAKLPRRVNSSLFGNKDIDLRITPIPLSRDQLATNIKNKSSGLISNVDCQQMPKTIIGNKHQSSTWMNTMPTTNIIAPQSLDALNTSVSKSKSSQSQMKPKCKQESKSMTINTLGAVVNTQIVHYSGNSKIELPPPDLNLLNSIKLDTMSSIIMNGQLRTIRHYGDTAVVFMDNGDPRIIKFQEGTRTFTVNQSTIELQFNGVEMPLYFNEQFHMIKLGTPTRELYIDGQWFQSHFNGQEMLVTIGNQVISASLQGPVPTVVVGDKTDLVVASISLIIDHSKVQTIFLDAKPQIVQIGSIECTLEFVDSLKRVLLNGKPFPVDFGGFEKAIILNGEKHHLRFSKLPKNVLPGHTKIIGMEGEQAIPVLPKVYTDKKLGLLLKNPTNMASREFSSNSPLKINEPVDVLALFQKLVDTGIVPSSNTFSTKQETSGNDSIAPEIPSFDEKFIKNKKNAAKTVKELYDGQPCGNCGKRFHRDVAFKLSDHYDRHFQENMKMRLAKSIMQNRCFYKTVEEWQQQQDEETPASTVSNFFEAAKMKNIQEKITNGTEQPSVKCSINLDDATCVMCYEKFDVYFHQELEEWHYQPTIIYDNKNLHPICLEDYKKLYDKVSSTVDLTVELEKSEAIHMNENFIREKPVNQTEKDSDSDGANETVELHVLESNVPIMNESSNSGTENSDHVEVIEPAPKIIEVVEIEDSSDDEVNATSNNDTKKILETRRKEIELSRSIQRTVLETPTDVPLIFHGVKIKEEPMDNSEMEFDEIPRGVLDSTKVTMLSTIDGNIEFDKAIQIVPKLNPIKLNIINTEKKSVTAKRINTVEKVFETVNKRQKLHPLIPATIKPNLKGKKFSTPPKVVKGEELSSLCSIS</sequence>
<feature type="region of interest" description="Disordered" evidence="1">
    <location>
        <begin position="325"/>
        <end position="345"/>
    </location>
</feature>
<dbReference type="PANTHER" id="PTHR15921">
    <property type="entry name" value="PRE-MRNA CLEAVAGE COMPLEX II"/>
    <property type="match status" value="1"/>
</dbReference>
<organism evidence="3 4">
    <name type="scientific">Trichogramma kaykai</name>
    <dbReference type="NCBI Taxonomy" id="54128"/>
    <lineage>
        <taxon>Eukaryota</taxon>
        <taxon>Metazoa</taxon>
        <taxon>Ecdysozoa</taxon>
        <taxon>Arthropoda</taxon>
        <taxon>Hexapoda</taxon>
        <taxon>Insecta</taxon>
        <taxon>Pterygota</taxon>
        <taxon>Neoptera</taxon>
        <taxon>Endopterygota</taxon>
        <taxon>Hymenoptera</taxon>
        <taxon>Apocrita</taxon>
        <taxon>Proctotrupomorpha</taxon>
        <taxon>Chalcidoidea</taxon>
        <taxon>Trichogrammatidae</taxon>
        <taxon>Trichogramma</taxon>
    </lineage>
</organism>
<comment type="caution">
    <text evidence="3">The sequence shown here is derived from an EMBL/GenBank/DDBJ whole genome shotgun (WGS) entry which is preliminary data.</text>
</comment>
<gene>
    <name evidence="3" type="ORF">TKK_007366</name>
</gene>
<dbReference type="AlphaFoldDB" id="A0ABD2X1A4"/>
<evidence type="ECO:0000256" key="1">
    <source>
        <dbReference type="SAM" id="MobiDB-lite"/>
    </source>
</evidence>
<keyword evidence="4" id="KW-1185">Reference proteome</keyword>
<dbReference type="Pfam" id="PF04818">
    <property type="entry name" value="CID"/>
    <property type="match status" value="1"/>
</dbReference>
<dbReference type="InterPro" id="IPR047415">
    <property type="entry name" value="Pcf11_CID"/>
</dbReference>
<dbReference type="Proteomes" id="UP001627154">
    <property type="component" value="Unassembled WGS sequence"/>
</dbReference>
<dbReference type="SMART" id="SM00582">
    <property type="entry name" value="RPR"/>
    <property type="match status" value="1"/>
</dbReference>
<proteinExistence type="predicted"/>
<feature type="domain" description="CID" evidence="2">
    <location>
        <begin position="37"/>
        <end position="165"/>
    </location>
</feature>
<dbReference type="InterPro" id="IPR006569">
    <property type="entry name" value="CID_dom"/>
</dbReference>
<evidence type="ECO:0000313" key="3">
    <source>
        <dbReference type="EMBL" id="KAL3399142.1"/>
    </source>
</evidence>
<dbReference type="PANTHER" id="PTHR15921:SF3">
    <property type="entry name" value="PRE-MRNA CLEAVAGE COMPLEX 2 PROTEIN PCF11"/>
    <property type="match status" value="1"/>
</dbReference>
<protein>
    <recommendedName>
        <fullName evidence="2">CID domain-containing protein</fullName>
    </recommendedName>
</protein>
<name>A0ABD2X1A4_9HYME</name>
<feature type="compositionally biased region" description="Low complexity" evidence="1">
    <location>
        <begin position="326"/>
        <end position="338"/>
    </location>
</feature>
<evidence type="ECO:0000313" key="4">
    <source>
        <dbReference type="Proteomes" id="UP001627154"/>
    </source>
</evidence>
<evidence type="ECO:0000259" key="2">
    <source>
        <dbReference type="PROSITE" id="PS51391"/>
    </source>
</evidence>
<dbReference type="Gene3D" id="1.25.40.90">
    <property type="match status" value="1"/>
</dbReference>
<dbReference type="InterPro" id="IPR008942">
    <property type="entry name" value="ENTH_VHS"/>
</dbReference>
<dbReference type="InterPro" id="IPR045154">
    <property type="entry name" value="PCF11-like"/>
</dbReference>
<dbReference type="CDD" id="cd16982">
    <property type="entry name" value="CID_Pcf11"/>
    <property type="match status" value="1"/>
</dbReference>
<dbReference type="SUPFAM" id="SSF48464">
    <property type="entry name" value="ENTH/VHS domain"/>
    <property type="match status" value="1"/>
</dbReference>
<dbReference type="PROSITE" id="PS51391">
    <property type="entry name" value="CID"/>
    <property type="match status" value="1"/>
</dbReference>
<reference evidence="3 4" key="1">
    <citation type="journal article" date="2024" name="bioRxiv">
        <title>A reference genome for Trichogramma kaykai: A tiny desert-dwelling parasitoid wasp with competing sex-ratio distorters.</title>
        <authorList>
            <person name="Culotta J."/>
            <person name="Lindsey A.R."/>
        </authorList>
    </citation>
    <scope>NUCLEOTIDE SEQUENCE [LARGE SCALE GENOMIC DNA]</scope>
    <source>
        <strain evidence="3 4">KSX58</strain>
    </source>
</reference>
<accession>A0ABD2X1A4</accession>